<proteinExistence type="predicted"/>
<dbReference type="EMBL" id="JAMYRI010000007">
    <property type="protein sequence ID" value="MER9284983.1"/>
    <property type="molecule type" value="Genomic_DNA"/>
</dbReference>
<protein>
    <submittedName>
        <fullName evidence="1">Uncharacterized protein</fullName>
    </submittedName>
</protein>
<sequence>MDKLFTTQDIERTKAENTAGAALSPIRSGFEPNVKINGRDKLLFFNVEFRKINSFISLSERAPPPLIVPGGS</sequence>
<dbReference type="Proteomes" id="UP001480082">
    <property type="component" value="Unassembled WGS sequence"/>
</dbReference>
<accession>A0ACC6SYZ7</accession>
<comment type="caution">
    <text evidence="1">The sequence shown here is derived from an EMBL/GenBank/DDBJ whole genome shotgun (WGS) entry which is preliminary data.</text>
</comment>
<organism evidence="1 2">
    <name type="scientific">Mesorhizobium australicum</name>
    <dbReference type="NCBI Taxonomy" id="536018"/>
    <lineage>
        <taxon>Bacteria</taxon>
        <taxon>Pseudomonadati</taxon>
        <taxon>Pseudomonadota</taxon>
        <taxon>Alphaproteobacteria</taxon>
        <taxon>Hyphomicrobiales</taxon>
        <taxon>Phyllobacteriaceae</taxon>
        <taxon>Mesorhizobium</taxon>
    </lineage>
</organism>
<evidence type="ECO:0000313" key="2">
    <source>
        <dbReference type="Proteomes" id="UP001480082"/>
    </source>
</evidence>
<reference evidence="1 2" key="1">
    <citation type="journal article" date="2024" name="Proc. Natl. Acad. Sci. U.S.A.">
        <title>The evolutionary genomics of adaptation to stress in wild rhizobium bacteria.</title>
        <authorList>
            <person name="Kehlet-Delgado H."/>
            <person name="Montoya A.P."/>
            <person name="Jensen K.T."/>
            <person name="Wendlandt C.E."/>
            <person name="Dexheimer C."/>
            <person name="Roberts M."/>
            <person name="Torres Martinez L."/>
            <person name="Friesen M.L."/>
            <person name="Griffitts J.S."/>
            <person name="Porter S.S."/>
        </authorList>
    </citation>
    <scope>NUCLEOTIDE SEQUENCE [LARGE SCALE GENOMIC DNA]</scope>
    <source>
        <strain evidence="1 2">M0468</strain>
    </source>
</reference>
<keyword evidence="2" id="KW-1185">Reference proteome</keyword>
<gene>
    <name evidence="1" type="ORF">NKI81_13575</name>
</gene>
<evidence type="ECO:0000313" key="1">
    <source>
        <dbReference type="EMBL" id="MER9284983.1"/>
    </source>
</evidence>
<name>A0ACC6SYZ7_9HYPH</name>